<feature type="region of interest" description="Disordered" evidence="5">
    <location>
        <begin position="1"/>
        <end position="27"/>
    </location>
</feature>
<evidence type="ECO:0000313" key="7">
    <source>
        <dbReference type="EMBL" id="OHA51685.1"/>
    </source>
</evidence>
<comment type="similarity">
    <text evidence="4">Belongs to the Cob(I)alamin adenosyltransferase family.</text>
</comment>
<evidence type="ECO:0000259" key="6">
    <source>
        <dbReference type="Pfam" id="PF01923"/>
    </source>
</evidence>
<dbReference type="EMBL" id="MHSW01000019">
    <property type="protein sequence ID" value="OHA51685.1"/>
    <property type="molecule type" value="Genomic_DNA"/>
</dbReference>
<evidence type="ECO:0000256" key="5">
    <source>
        <dbReference type="SAM" id="MobiDB-lite"/>
    </source>
</evidence>
<comment type="caution">
    <text evidence="7">The sequence shown here is derived from an EMBL/GenBank/DDBJ whole genome shotgun (WGS) entry which is preliminary data.</text>
</comment>
<evidence type="ECO:0000256" key="1">
    <source>
        <dbReference type="ARBA" id="ARBA00022679"/>
    </source>
</evidence>
<dbReference type="Pfam" id="PF01923">
    <property type="entry name" value="Cob_adeno_trans"/>
    <property type="match status" value="1"/>
</dbReference>
<evidence type="ECO:0000313" key="8">
    <source>
        <dbReference type="Proteomes" id="UP000176951"/>
    </source>
</evidence>
<comment type="catalytic activity">
    <reaction evidence="4">
        <text>2 cob(II)yrinate a,c diamide + reduced [electron-transfer flavoprotein] + 2 ATP = 2 adenosylcob(III)yrinate a,c-diamide + 2 triphosphate + oxidized [electron-transfer flavoprotein] + 3 H(+)</text>
        <dbReference type="Rhea" id="RHEA:11528"/>
        <dbReference type="Rhea" id="RHEA-COMP:10685"/>
        <dbReference type="Rhea" id="RHEA-COMP:10686"/>
        <dbReference type="ChEBI" id="CHEBI:15378"/>
        <dbReference type="ChEBI" id="CHEBI:18036"/>
        <dbReference type="ChEBI" id="CHEBI:30616"/>
        <dbReference type="ChEBI" id="CHEBI:57692"/>
        <dbReference type="ChEBI" id="CHEBI:58307"/>
        <dbReference type="ChEBI" id="CHEBI:58503"/>
        <dbReference type="ChEBI" id="CHEBI:58537"/>
        <dbReference type="EC" id="2.5.1.17"/>
    </reaction>
</comment>
<name>A0A1G2PTN8_9BACT</name>
<accession>A0A1G2PTN8</accession>
<gene>
    <name evidence="7" type="ORF">A3A97_00565</name>
</gene>
<dbReference type="PANTHER" id="PTHR12213">
    <property type="entry name" value="CORRINOID ADENOSYLTRANSFERASE"/>
    <property type="match status" value="1"/>
</dbReference>
<comment type="pathway">
    <text evidence="4">Cofactor biosynthesis; adenosylcobalamin biosynthesis; adenosylcobalamin from cob(II)yrinate a,c-diamide: step 2/7.</text>
</comment>
<keyword evidence="1 4" id="KW-0808">Transferase</keyword>
<dbReference type="GO" id="GO:0009236">
    <property type="term" value="P:cobalamin biosynthetic process"/>
    <property type="evidence" value="ECO:0007669"/>
    <property type="project" value="UniProtKB-UniRule"/>
</dbReference>
<dbReference type="GO" id="GO:0005524">
    <property type="term" value="F:ATP binding"/>
    <property type="evidence" value="ECO:0007669"/>
    <property type="project" value="UniProtKB-UniRule"/>
</dbReference>
<keyword evidence="2 4" id="KW-0547">Nucleotide-binding</keyword>
<dbReference type="AlphaFoldDB" id="A0A1G2PTN8"/>
<evidence type="ECO:0000256" key="4">
    <source>
        <dbReference type="RuleBase" id="RU366026"/>
    </source>
</evidence>
<protein>
    <recommendedName>
        <fullName evidence="4">Corrinoid adenosyltransferase</fullName>
        <ecNumber evidence="4">2.5.1.17</ecNumber>
    </recommendedName>
    <alternativeName>
        <fullName evidence="4">Cob(II)alamin adenosyltransferase</fullName>
    </alternativeName>
    <alternativeName>
        <fullName evidence="4">Cob(II)yrinic acid a,c-diamide adenosyltransferase</fullName>
    </alternativeName>
    <alternativeName>
        <fullName evidence="4">Cobinamide/cobalamin adenosyltransferase</fullName>
    </alternativeName>
</protein>
<dbReference type="Gene3D" id="1.20.1200.10">
    <property type="entry name" value="Cobalamin adenosyltransferase-like"/>
    <property type="match status" value="1"/>
</dbReference>
<reference evidence="7 8" key="1">
    <citation type="journal article" date="2016" name="Nat. Commun.">
        <title>Thousands of microbial genomes shed light on interconnected biogeochemical processes in an aquifer system.</title>
        <authorList>
            <person name="Anantharaman K."/>
            <person name="Brown C.T."/>
            <person name="Hug L.A."/>
            <person name="Sharon I."/>
            <person name="Castelle C.J."/>
            <person name="Probst A.J."/>
            <person name="Thomas B.C."/>
            <person name="Singh A."/>
            <person name="Wilkins M.J."/>
            <person name="Karaoz U."/>
            <person name="Brodie E.L."/>
            <person name="Williams K.H."/>
            <person name="Hubbard S.S."/>
            <person name="Banfield J.F."/>
        </authorList>
    </citation>
    <scope>NUCLEOTIDE SEQUENCE [LARGE SCALE GENOMIC DNA]</scope>
</reference>
<organism evidence="7 8">
    <name type="scientific">Candidatus Terrybacteria bacterium RIFCSPLOWO2_01_FULL_40_23</name>
    <dbReference type="NCBI Taxonomy" id="1802366"/>
    <lineage>
        <taxon>Bacteria</taxon>
        <taxon>Candidatus Terryibacteriota</taxon>
    </lineage>
</organism>
<evidence type="ECO:0000256" key="3">
    <source>
        <dbReference type="ARBA" id="ARBA00022840"/>
    </source>
</evidence>
<dbReference type="UniPathway" id="UPA00148">
    <property type="reaction ID" value="UER00233"/>
</dbReference>
<dbReference type="InterPro" id="IPR036451">
    <property type="entry name" value="CblAdoTrfase-like_sf"/>
</dbReference>
<dbReference type="GO" id="GO:0008817">
    <property type="term" value="F:corrinoid adenosyltransferase activity"/>
    <property type="evidence" value="ECO:0007669"/>
    <property type="project" value="UniProtKB-UniRule"/>
</dbReference>
<dbReference type="InterPro" id="IPR029499">
    <property type="entry name" value="PduO-typ"/>
</dbReference>
<keyword evidence="4" id="KW-0169">Cobalamin biosynthesis</keyword>
<keyword evidence="3 4" id="KW-0067">ATP-binding</keyword>
<comment type="catalytic activity">
    <reaction evidence="4">
        <text>2 cob(II)alamin + reduced [electron-transfer flavoprotein] + 2 ATP = 2 adenosylcob(III)alamin + 2 triphosphate + oxidized [electron-transfer flavoprotein] + 3 H(+)</text>
        <dbReference type="Rhea" id="RHEA:28671"/>
        <dbReference type="Rhea" id="RHEA-COMP:10685"/>
        <dbReference type="Rhea" id="RHEA-COMP:10686"/>
        <dbReference type="ChEBI" id="CHEBI:15378"/>
        <dbReference type="ChEBI" id="CHEBI:16304"/>
        <dbReference type="ChEBI" id="CHEBI:18036"/>
        <dbReference type="ChEBI" id="CHEBI:18408"/>
        <dbReference type="ChEBI" id="CHEBI:30616"/>
        <dbReference type="ChEBI" id="CHEBI:57692"/>
        <dbReference type="ChEBI" id="CHEBI:58307"/>
        <dbReference type="EC" id="2.5.1.17"/>
    </reaction>
</comment>
<dbReference type="EC" id="2.5.1.17" evidence="4"/>
<evidence type="ECO:0000256" key="2">
    <source>
        <dbReference type="ARBA" id="ARBA00022741"/>
    </source>
</evidence>
<feature type="domain" description="Cobalamin adenosyltransferase-like" evidence="6">
    <location>
        <begin position="6"/>
        <end position="89"/>
    </location>
</feature>
<dbReference type="SUPFAM" id="SSF89028">
    <property type="entry name" value="Cobalamin adenosyltransferase-like"/>
    <property type="match status" value="1"/>
</dbReference>
<dbReference type="Proteomes" id="UP000176951">
    <property type="component" value="Unassembled WGS sequence"/>
</dbReference>
<dbReference type="InterPro" id="IPR016030">
    <property type="entry name" value="CblAdoTrfase-like"/>
</dbReference>
<proteinExistence type="inferred from homology"/>
<dbReference type="PANTHER" id="PTHR12213:SF0">
    <property type="entry name" value="CORRINOID ADENOSYLTRANSFERASE MMAB"/>
    <property type="match status" value="1"/>
</dbReference>
<sequence length="91" mass="9975">MTTRSYTGKGDAGETSTWGGNRISKDDPRITAVGEVNEANATIGVTASFTEEKNILEICDYLQNILFTVGAEISAYSADKKPLHRIEERHI</sequence>